<feature type="chain" id="PRO_5039290172" evidence="2">
    <location>
        <begin position="25"/>
        <end position="206"/>
    </location>
</feature>
<proteinExistence type="predicted"/>
<dbReference type="Pfam" id="PF04203">
    <property type="entry name" value="Sortase"/>
    <property type="match status" value="1"/>
</dbReference>
<keyword evidence="4" id="KW-1185">Reference proteome</keyword>
<evidence type="ECO:0000313" key="3">
    <source>
        <dbReference type="EMBL" id="GEO34129.1"/>
    </source>
</evidence>
<dbReference type="GO" id="GO:0016787">
    <property type="term" value="F:hydrolase activity"/>
    <property type="evidence" value="ECO:0007669"/>
    <property type="project" value="UniProtKB-KW"/>
</dbReference>
<dbReference type="NCBIfam" id="NF033748">
    <property type="entry name" value="class_F_sortase"/>
    <property type="match status" value="1"/>
</dbReference>
<protein>
    <submittedName>
        <fullName evidence="3">Class F sortase</fullName>
    </submittedName>
</protein>
<accession>A0A512DCC2</accession>
<reference evidence="3 4" key="1">
    <citation type="submission" date="2019-07" db="EMBL/GenBank/DDBJ databases">
        <title>Whole genome shotgun sequence of Cellulomonas aerilata NBRC 106308.</title>
        <authorList>
            <person name="Hosoyama A."/>
            <person name="Uohara A."/>
            <person name="Ohji S."/>
            <person name="Ichikawa N."/>
        </authorList>
    </citation>
    <scope>NUCLEOTIDE SEQUENCE [LARGE SCALE GENOMIC DNA]</scope>
    <source>
        <strain evidence="3 4">NBRC 106308</strain>
    </source>
</reference>
<evidence type="ECO:0000313" key="4">
    <source>
        <dbReference type="Proteomes" id="UP000321181"/>
    </source>
</evidence>
<evidence type="ECO:0000256" key="2">
    <source>
        <dbReference type="SAM" id="SignalP"/>
    </source>
</evidence>
<keyword evidence="1" id="KW-0378">Hydrolase</keyword>
<dbReference type="EMBL" id="BJYY01000013">
    <property type="protein sequence ID" value="GEO34129.1"/>
    <property type="molecule type" value="Genomic_DNA"/>
</dbReference>
<dbReference type="CDD" id="cd05829">
    <property type="entry name" value="Sortase_F"/>
    <property type="match status" value="1"/>
</dbReference>
<dbReference type="SUPFAM" id="SSF63817">
    <property type="entry name" value="Sortase"/>
    <property type="match status" value="1"/>
</dbReference>
<name>A0A512DCC2_9CELL</name>
<organism evidence="3 4">
    <name type="scientific">Cellulomonas aerilata</name>
    <dbReference type="NCBI Taxonomy" id="515326"/>
    <lineage>
        <taxon>Bacteria</taxon>
        <taxon>Bacillati</taxon>
        <taxon>Actinomycetota</taxon>
        <taxon>Actinomycetes</taxon>
        <taxon>Micrococcales</taxon>
        <taxon>Cellulomonadaceae</taxon>
        <taxon>Cellulomonas</taxon>
    </lineage>
</organism>
<dbReference type="AlphaFoldDB" id="A0A512DCC2"/>
<dbReference type="Proteomes" id="UP000321181">
    <property type="component" value="Unassembled WGS sequence"/>
</dbReference>
<dbReference type="Gene3D" id="2.40.260.10">
    <property type="entry name" value="Sortase"/>
    <property type="match status" value="1"/>
</dbReference>
<gene>
    <name evidence="3" type="ORF">CAE01nite_18540</name>
</gene>
<feature type="signal peptide" evidence="2">
    <location>
        <begin position="1"/>
        <end position="24"/>
    </location>
</feature>
<dbReference type="InterPro" id="IPR023365">
    <property type="entry name" value="Sortase_dom-sf"/>
</dbReference>
<evidence type="ECO:0000256" key="1">
    <source>
        <dbReference type="ARBA" id="ARBA00022801"/>
    </source>
</evidence>
<dbReference type="OrthoDB" id="525039at2"/>
<comment type="caution">
    <text evidence="3">The sequence shown here is derived from an EMBL/GenBank/DDBJ whole genome shotgun (WGS) entry which is preliminary data.</text>
</comment>
<dbReference type="RefSeq" id="WP_146903175.1">
    <property type="nucleotide sequence ID" value="NZ_BAAARM010000003.1"/>
</dbReference>
<dbReference type="InterPro" id="IPR042001">
    <property type="entry name" value="Sortase_F"/>
</dbReference>
<sequence>MRRVATLVAVAAVVALVLPGCTSSVPDTTARPVAVSPAPDVSPPPPPPQDFTAVREVARGPVPVRVRIPDLGVDAEVGAVGKAEDGSVEVPTEWDDVGWYDGGARPGEPGPAVLLGHVDSTSGPAVFVRLPQARPGTVVEVVGDDGSVQRFAVDRLQSFPKTRFPTEAVYLPGLEPELRLVTCGGRFDRATGHYVDNVVVWASALP</sequence>
<keyword evidence="2" id="KW-0732">Signal</keyword>
<dbReference type="InterPro" id="IPR005754">
    <property type="entry name" value="Sortase"/>
</dbReference>